<feature type="domain" description="Coilin N-terminal" evidence="2">
    <location>
        <begin position="7"/>
        <end position="174"/>
    </location>
</feature>
<dbReference type="PANTHER" id="PTHR15197:SF0">
    <property type="entry name" value="COILIN"/>
    <property type="match status" value="1"/>
</dbReference>
<feature type="compositionally biased region" description="Basic and acidic residues" evidence="1">
    <location>
        <begin position="288"/>
        <end position="304"/>
    </location>
</feature>
<accession>A0AAD7P7Y3</accession>
<evidence type="ECO:0000313" key="4">
    <source>
        <dbReference type="EMBL" id="KAJ7945461.1"/>
    </source>
</evidence>
<dbReference type="InterPro" id="IPR031722">
    <property type="entry name" value="Coilin_N"/>
</dbReference>
<evidence type="ECO:0000259" key="2">
    <source>
        <dbReference type="Pfam" id="PF15862"/>
    </source>
</evidence>
<dbReference type="Pfam" id="PF15862">
    <property type="entry name" value="Coilin_N"/>
    <property type="match status" value="1"/>
</dbReference>
<dbReference type="EMBL" id="JARAOO010000013">
    <property type="protein sequence ID" value="KAJ7945461.1"/>
    <property type="molecule type" value="Genomic_DNA"/>
</dbReference>
<feature type="compositionally biased region" description="Basic and acidic residues" evidence="1">
    <location>
        <begin position="209"/>
        <end position="231"/>
    </location>
</feature>
<proteinExistence type="predicted"/>
<dbReference type="GO" id="GO:0030619">
    <property type="term" value="F:U1 snRNA binding"/>
    <property type="evidence" value="ECO:0007669"/>
    <property type="project" value="TreeGrafter"/>
</dbReference>
<comment type="caution">
    <text evidence="4">The sequence shown here is derived from an EMBL/GenBank/DDBJ whole genome shotgun (WGS) entry which is preliminary data.</text>
</comment>
<dbReference type="InterPro" id="IPR024822">
    <property type="entry name" value="Coilin"/>
</dbReference>
<dbReference type="InterPro" id="IPR056398">
    <property type="entry name" value="Tudor_Coilin"/>
</dbReference>
<sequence length="633" mass="70592">MIMNETVRLRLVFEERHILGKSKKKEGLNRSWVLLKPQHKTISDLTSHLIHTFRLNRSCPYGIILSMDGFVLPPFESTCILKDKDFISVRKKGSISADNAAAELASAPHCSTLVLKHVNNVDQGEGSGGYTSEPEANDNEPSEDTMHVENTPDRDTVSKKRKGSKKLRDSKKKKRKLSIAEELPLISEAHKEDNGSFSDGRTQAQLSIMKKDKPCNSSGKHDKSSSLEVHRQSNKINGSMANGTSFCQPQENGKGNMDVSNTSGGAKKLPSRSARRKKAKRQWLRQQVKIEKEEPSKSQKLEEDVQQLPDKDNGKALAVHAELLGDSDVEDDVVPVVIRPGHIRFEPLRKDADQAAQQNQLPLETFQWNGITSKKKGQKWGKEKSSFFKRNDQQVLNQECTPVLPIEEEKHVIDPMDFDKFAPYTSLPKEGDIIAYCLIELSESWTPEMSSFRVGEISQYDPELNRIKLVPVSEYPLDFKNEMDEEPSSVQQDTSFYSEDGTLEIDYSSLLDVRMVKHGNLDSVRSTSVGGAVVDSAKAAGGKTDEFHVDSQVSVSSCKQQNTPEVHAPAQEKGEVNVWDEINQALNAKKAQLSQEDGWSKKESPGTRSWSNRSLRGSALGPTMAILRAQNGL</sequence>
<gene>
    <name evidence="4" type="ORF">O6P43_030519</name>
</gene>
<dbReference type="PANTHER" id="PTHR15197">
    <property type="entry name" value="COILIN P80"/>
    <property type="match status" value="1"/>
</dbReference>
<keyword evidence="5" id="KW-1185">Reference proteome</keyword>
<dbReference type="GO" id="GO:0030620">
    <property type="term" value="F:U2 snRNA binding"/>
    <property type="evidence" value="ECO:0007669"/>
    <property type="project" value="TreeGrafter"/>
</dbReference>
<protein>
    <submittedName>
        <fullName evidence="4">Coilin</fullName>
    </submittedName>
</protein>
<feature type="compositionally biased region" description="Polar residues" evidence="1">
    <location>
        <begin position="606"/>
        <end position="615"/>
    </location>
</feature>
<feature type="compositionally biased region" description="Polar residues" evidence="1">
    <location>
        <begin position="234"/>
        <end position="264"/>
    </location>
</feature>
<evidence type="ECO:0000256" key="1">
    <source>
        <dbReference type="SAM" id="MobiDB-lite"/>
    </source>
</evidence>
<feature type="domain" description="Coilin tudor" evidence="3">
    <location>
        <begin position="414"/>
        <end position="519"/>
    </location>
</feature>
<feature type="compositionally biased region" description="Basic residues" evidence="1">
    <location>
        <begin position="269"/>
        <end position="283"/>
    </location>
</feature>
<feature type="compositionally biased region" description="Basic and acidic residues" evidence="1">
    <location>
        <begin position="144"/>
        <end position="158"/>
    </location>
</feature>
<evidence type="ECO:0000313" key="5">
    <source>
        <dbReference type="Proteomes" id="UP001163823"/>
    </source>
</evidence>
<dbReference type="Pfam" id="PF23086">
    <property type="entry name" value="Tudor_Coilin"/>
    <property type="match status" value="1"/>
</dbReference>
<feature type="region of interest" description="Disordered" evidence="1">
    <location>
        <begin position="209"/>
        <end position="304"/>
    </location>
</feature>
<dbReference type="Proteomes" id="UP001163823">
    <property type="component" value="Chromosome 13"/>
</dbReference>
<feature type="region of interest" description="Disordered" evidence="1">
    <location>
        <begin position="589"/>
        <end position="633"/>
    </location>
</feature>
<feature type="compositionally biased region" description="Basic residues" evidence="1">
    <location>
        <begin position="159"/>
        <end position="177"/>
    </location>
</feature>
<dbReference type="GO" id="GO:0000387">
    <property type="term" value="P:spliceosomal snRNP assembly"/>
    <property type="evidence" value="ECO:0007669"/>
    <property type="project" value="TreeGrafter"/>
</dbReference>
<evidence type="ECO:0000259" key="3">
    <source>
        <dbReference type="Pfam" id="PF23086"/>
    </source>
</evidence>
<organism evidence="4 5">
    <name type="scientific">Quillaja saponaria</name>
    <name type="common">Soap bark tree</name>
    <dbReference type="NCBI Taxonomy" id="32244"/>
    <lineage>
        <taxon>Eukaryota</taxon>
        <taxon>Viridiplantae</taxon>
        <taxon>Streptophyta</taxon>
        <taxon>Embryophyta</taxon>
        <taxon>Tracheophyta</taxon>
        <taxon>Spermatophyta</taxon>
        <taxon>Magnoliopsida</taxon>
        <taxon>eudicotyledons</taxon>
        <taxon>Gunneridae</taxon>
        <taxon>Pentapetalae</taxon>
        <taxon>rosids</taxon>
        <taxon>fabids</taxon>
        <taxon>Fabales</taxon>
        <taxon>Quillajaceae</taxon>
        <taxon>Quillaja</taxon>
    </lineage>
</organism>
<name>A0AAD7P7Y3_QUISA</name>
<feature type="region of interest" description="Disordered" evidence="1">
    <location>
        <begin position="121"/>
        <end position="177"/>
    </location>
</feature>
<dbReference type="AlphaFoldDB" id="A0AAD7P7Y3"/>
<dbReference type="GO" id="GO:0015030">
    <property type="term" value="C:Cajal body"/>
    <property type="evidence" value="ECO:0007669"/>
    <property type="project" value="TreeGrafter"/>
</dbReference>
<reference evidence="4" key="1">
    <citation type="journal article" date="2023" name="Science">
        <title>Elucidation of the pathway for biosynthesis of saponin adjuvants from the soapbark tree.</title>
        <authorList>
            <person name="Reed J."/>
            <person name="Orme A."/>
            <person name="El-Demerdash A."/>
            <person name="Owen C."/>
            <person name="Martin L.B.B."/>
            <person name="Misra R.C."/>
            <person name="Kikuchi S."/>
            <person name="Rejzek M."/>
            <person name="Martin A.C."/>
            <person name="Harkess A."/>
            <person name="Leebens-Mack J."/>
            <person name="Louveau T."/>
            <person name="Stephenson M.J."/>
            <person name="Osbourn A."/>
        </authorList>
    </citation>
    <scope>NUCLEOTIDE SEQUENCE</scope>
    <source>
        <strain evidence="4">S10</strain>
    </source>
</reference>
<dbReference type="KEGG" id="qsa:O6P43_030519"/>